<dbReference type="AlphaFoldDB" id="A0A5J4QEA5"/>
<comment type="caution">
    <text evidence="1">The sequence shown here is derived from an EMBL/GenBank/DDBJ whole genome shotgun (WGS) entry which is preliminary data.</text>
</comment>
<organism evidence="1">
    <name type="scientific">termite gut metagenome</name>
    <dbReference type="NCBI Taxonomy" id="433724"/>
    <lineage>
        <taxon>unclassified sequences</taxon>
        <taxon>metagenomes</taxon>
        <taxon>organismal metagenomes</taxon>
    </lineage>
</organism>
<evidence type="ECO:0000313" key="1">
    <source>
        <dbReference type="EMBL" id="KAA6318963.1"/>
    </source>
</evidence>
<reference evidence="1" key="1">
    <citation type="submission" date="2019-03" db="EMBL/GenBank/DDBJ databases">
        <title>Single cell metagenomics reveals metabolic interactions within the superorganism composed of flagellate Streblomastix strix and complex community of Bacteroidetes bacteria on its surface.</title>
        <authorList>
            <person name="Treitli S.C."/>
            <person name="Kolisko M."/>
            <person name="Husnik F."/>
            <person name="Keeling P."/>
            <person name="Hampl V."/>
        </authorList>
    </citation>
    <scope>NUCLEOTIDE SEQUENCE</scope>
    <source>
        <strain evidence="1">STM</strain>
    </source>
</reference>
<dbReference type="EMBL" id="SNRY01004033">
    <property type="protein sequence ID" value="KAA6318963.1"/>
    <property type="molecule type" value="Genomic_DNA"/>
</dbReference>
<name>A0A5J4QEA5_9ZZZZ</name>
<accession>A0A5J4QEA5</accession>
<feature type="non-terminal residue" evidence="1">
    <location>
        <position position="51"/>
    </location>
</feature>
<protein>
    <submittedName>
        <fullName evidence="1">Uncharacterized protein</fullName>
    </submittedName>
</protein>
<proteinExistence type="predicted"/>
<gene>
    <name evidence="1" type="ORF">EZS27_031090</name>
</gene>
<sequence length="51" mass="5929">MDFAIAFNLGKLARKTNHPSENQQKSPIFMKYSFLIIVFVLQHETKGEMDN</sequence>